<accession>A0A6J4U4W5</accession>
<keyword evidence="1" id="KW-0472">Membrane</keyword>
<keyword evidence="1" id="KW-0812">Transmembrane</keyword>
<organism evidence="2">
    <name type="scientific">uncultured Thermomicrobiales bacterium</name>
    <dbReference type="NCBI Taxonomy" id="1645740"/>
    <lineage>
        <taxon>Bacteria</taxon>
        <taxon>Pseudomonadati</taxon>
        <taxon>Thermomicrobiota</taxon>
        <taxon>Thermomicrobia</taxon>
        <taxon>Thermomicrobiales</taxon>
        <taxon>environmental samples</taxon>
    </lineage>
</organism>
<evidence type="ECO:0000256" key="1">
    <source>
        <dbReference type="SAM" id="Phobius"/>
    </source>
</evidence>
<reference evidence="2" key="1">
    <citation type="submission" date="2020-02" db="EMBL/GenBank/DDBJ databases">
        <authorList>
            <person name="Meier V. D."/>
        </authorList>
    </citation>
    <scope>NUCLEOTIDE SEQUENCE</scope>
    <source>
        <strain evidence="2">AVDCRST_MAG73</strain>
    </source>
</reference>
<sequence length="38" mass="4211">MLDEQPSRRQPPMDLLIVATTVGFFAACIAYVVGCQRL</sequence>
<proteinExistence type="predicted"/>
<dbReference type="EMBL" id="CADCWE010000113">
    <property type="protein sequence ID" value="CAA9539983.1"/>
    <property type="molecule type" value="Genomic_DNA"/>
</dbReference>
<dbReference type="AlphaFoldDB" id="A0A6J4U4W5"/>
<name>A0A6J4U4W5_9BACT</name>
<evidence type="ECO:0000313" key="2">
    <source>
        <dbReference type="EMBL" id="CAA9539983.1"/>
    </source>
</evidence>
<feature type="transmembrane region" description="Helical" evidence="1">
    <location>
        <begin position="15"/>
        <end position="34"/>
    </location>
</feature>
<protein>
    <submittedName>
        <fullName evidence="2">Uncharacterized protein</fullName>
    </submittedName>
</protein>
<gene>
    <name evidence="2" type="ORF">AVDCRST_MAG73-1820</name>
</gene>
<keyword evidence="1" id="KW-1133">Transmembrane helix</keyword>